<sequence length="207" mass="22666">MSSIFLSASVPNIESSYYQRCDPVLIQAALRSFLFTVIGRKHLVFGGHPSISPLILAVCEDLGITNQNAVTIFQSKQFSGVIPEDNRKFANFIETPVGSDLDQSLSIMRKEMFTTYRYDAAVFIGGKEGIVTEYELFKKLCPDAKILALKSPGGAAAEIQNMPANEDDELLDYVRAFSAGLGLHHQLDRQPTAPKLRSHGKSSPGGK</sequence>
<dbReference type="EMBL" id="LRMR01000033">
    <property type="protein sequence ID" value="KWU48672.1"/>
    <property type="molecule type" value="Genomic_DNA"/>
</dbReference>
<evidence type="ECO:0000313" key="2">
    <source>
        <dbReference type="EMBL" id="KWU48672.1"/>
    </source>
</evidence>
<dbReference type="Pfam" id="PF18180">
    <property type="entry name" value="LD_cluster3"/>
    <property type="match status" value="1"/>
</dbReference>
<dbReference type="RefSeq" id="WP_060756366.1">
    <property type="nucleotide sequence ID" value="NZ_LRMR01000033.1"/>
</dbReference>
<gene>
    <name evidence="2" type="ORF">AWV77_22430</name>
</gene>
<comment type="caution">
    <text evidence="2">The sequence shown here is derived from an EMBL/GenBank/DDBJ whole genome shotgun (WGS) entry which is preliminary data.</text>
</comment>
<protein>
    <submittedName>
        <fullName evidence="2">Uncharacterized protein</fullName>
    </submittedName>
</protein>
<feature type="region of interest" description="Disordered" evidence="1">
    <location>
        <begin position="188"/>
        <end position="207"/>
    </location>
</feature>
<proteinExistence type="predicted"/>
<name>A0A0X7JYZ8_9PSED</name>
<evidence type="ECO:0000256" key="1">
    <source>
        <dbReference type="SAM" id="MobiDB-lite"/>
    </source>
</evidence>
<dbReference type="InterPro" id="IPR041197">
    <property type="entry name" value="LD_cluster3"/>
</dbReference>
<dbReference type="AlphaFoldDB" id="A0A0X7JYZ8"/>
<organism evidence="2 3">
    <name type="scientific">Pseudomonas palleroniana</name>
    <dbReference type="NCBI Taxonomy" id="191390"/>
    <lineage>
        <taxon>Bacteria</taxon>
        <taxon>Pseudomonadati</taxon>
        <taxon>Pseudomonadota</taxon>
        <taxon>Gammaproteobacteria</taxon>
        <taxon>Pseudomonadales</taxon>
        <taxon>Pseudomonadaceae</taxon>
        <taxon>Pseudomonas</taxon>
    </lineage>
</organism>
<reference evidence="3" key="1">
    <citation type="submission" date="2016-01" db="EMBL/GenBank/DDBJ databases">
        <authorList>
            <person name="Gamez R.M."/>
            <person name="Rodriguez F."/>
            <person name="Bernal J.F."/>
            <person name="Agarwala R."/>
            <person name="Landsman D."/>
            <person name="Marino-Ramirez L."/>
        </authorList>
    </citation>
    <scope>NUCLEOTIDE SEQUENCE [LARGE SCALE GENOMIC DNA]</scope>
    <source>
        <strain evidence="3">Ps006</strain>
    </source>
</reference>
<dbReference type="OrthoDB" id="5525437at2"/>
<evidence type="ECO:0000313" key="3">
    <source>
        <dbReference type="Proteomes" id="UP000067111"/>
    </source>
</evidence>
<accession>A0A0X7JYZ8</accession>
<dbReference type="Proteomes" id="UP000067111">
    <property type="component" value="Unassembled WGS sequence"/>
</dbReference>